<evidence type="ECO:0000313" key="2">
    <source>
        <dbReference type="Proteomes" id="UP000253915"/>
    </source>
</evidence>
<dbReference type="Proteomes" id="UP000253915">
    <property type="component" value="Unassembled WGS sequence"/>
</dbReference>
<accession>A0ABD7GHV7</accession>
<gene>
    <name evidence="1" type="ORF">C1853_09320</name>
</gene>
<organism evidence="1 2">
    <name type="scientific">Eggerthella lenta</name>
    <name type="common">Eubacterium lentum</name>
    <dbReference type="NCBI Taxonomy" id="84112"/>
    <lineage>
        <taxon>Bacteria</taxon>
        <taxon>Bacillati</taxon>
        <taxon>Actinomycetota</taxon>
        <taxon>Coriobacteriia</taxon>
        <taxon>Eggerthellales</taxon>
        <taxon>Eggerthellaceae</taxon>
        <taxon>Eggerthella</taxon>
    </lineage>
</organism>
<dbReference type="GeneID" id="69512408"/>
<sequence>MPDMVNHPSHYTAGGVECIEAIRAATGSQFTGYLWGNAMKYLWRFPHKGSAVQDLMKCKWYIDRLIDEVGGEDER</sequence>
<evidence type="ECO:0000313" key="1">
    <source>
        <dbReference type="EMBL" id="RDC37643.1"/>
    </source>
</evidence>
<dbReference type="EMBL" id="PPUQ01000011">
    <property type="protein sequence ID" value="RDC37643.1"/>
    <property type="molecule type" value="Genomic_DNA"/>
</dbReference>
<comment type="caution">
    <text evidence="1">The sequence shown here is derived from an EMBL/GenBank/DDBJ whole genome shotgun (WGS) entry which is preliminary data.</text>
</comment>
<protein>
    <recommendedName>
        <fullName evidence="3">DUF3310 domain-containing protein</fullName>
    </recommendedName>
</protein>
<dbReference type="InterPro" id="IPR021739">
    <property type="entry name" value="SaV-like"/>
</dbReference>
<dbReference type="RefSeq" id="WP_114526818.1">
    <property type="nucleotide sequence ID" value="NZ_AP025575.1"/>
</dbReference>
<dbReference type="AlphaFoldDB" id="A0ABD7GHV7"/>
<evidence type="ECO:0008006" key="3">
    <source>
        <dbReference type="Google" id="ProtNLM"/>
    </source>
</evidence>
<reference evidence="1 2" key="1">
    <citation type="journal article" date="2018" name="Elife">
        <title>Discovery and characterization of a prevalent human gut bacterial enzyme sufficient for the inactivation of a family of plant toxins.</title>
        <authorList>
            <person name="Koppel N."/>
            <person name="Bisanz J.E."/>
            <person name="Pandelia M.E."/>
            <person name="Turnbaugh P.J."/>
            <person name="Balskus E.P."/>
        </authorList>
    </citation>
    <scope>NUCLEOTIDE SEQUENCE [LARGE SCALE GENOMIC DNA]</scope>
    <source>
        <strain evidence="1 2">16A</strain>
    </source>
</reference>
<proteinExistence type="predicted"/>
<dbReference type="Pfam" id="PF11753">
    <property type="entry name" value="DUF3310"/>
    <property type="match status" value="1"/>
</dbReference>
<name>A0ABD7GHV7_EGGLN</name>